<feature type="transmembrane region" description="Helical" evidence="2">
    <location>
        <begin position="360"/>
        <end position="380"/>
    </location>
</feature>
<name>A0A439D1A7_9PEZI</name>
<feature type="domain" description="GH16" evidence="4">
    <location>
        <begin position="88"/>
        <end position="292"/>
    </location>
</feature>
<evidence type="ECO:0000256" key="2">
    <source>
        <dbReference type="SAM" id="Phobius"/>
    </source>
</evidence>
<keyword evidence="2" id="KW-0812">Transmembrane</keyword>
<keyword evidence="3" id="KW-0732">Signal</keyword>
<dbReference type="SUPFAM" id="SSF49899">
    <property type="entry name" value="Concanavalin A-like lectins/glucanases"/>
    <property type="match status" value="1"/>
</dbReference>
<evidence type="ECO:0000313" key="5">
    <source>
        <dbReference type="EMBL" id="RWA08021.1"/>
    </source>
</evidence>
<dbReference type="AlphaFoldDB" id="A0A439D1A7"/>
<feature type="signal peptide" evidence="3">
    <location>
        <begin position="1"/>
        <end position="19"/>
    </location>
</feature>
<dbReference type="Proteomes" id="UP000286045">
    <property type="component" value="Unassembled WGS sequence"/>
</dbReference>
<dbReference type="Pfam" id="PF00722">
    <property type="entry name" value="Glyco_hydro_16"/>
    <property type="match status" value="1"/>
</dbReference>
<dbReference type="PANTHER" id="PTHR38121">
    <property type="entry name" value="GH16 DOMAIN-CONTAINING PROTEIN"/>
    <property type="match status" value="1"/>
</dbReference>
<organism evidence="5 6">
    <name type="scientific">Xylaria grammica</name>
    <dbReference type="NCBI Taxonomy" id="363999"/>
    <lineage>
        <taxon>Eukaryota</taxon>
        <taxon>Fungi</taxon>
        <taxon>Dikarya</taxon>
        <taxon>Ascomycota</taxon>
        <taxon>Pezizomycotina</taxon>
        <taxon>Sordariomycetes</taxon>
        <taxon>Xylariomycetidae</taxon>
        <taxon>Xylariales</taxon>
        <taxon>Xylariaceae</taxon>
        <taxon>Xylaria</taxon>
    </lineage>
</organism>
<reference evidence="5 6" key="1">
    <citation type="submission" date="2018-12" db="EMBL/GenBank/DDBJ databases">
        <title>Draft genome sequence of Xylaria grammica IHI A82.</title>
        <authorList>
            <person name="Buettner E."/>
            <person name="Kellner H."/>
        </authorList>
    </citation>
    <scope>NUCLEOTIDE SEQUENCE [LARGE SCALE GENOMIC DNA]</scope>
    <source>
        <strain evidence="5 6">IHI A82</strain>
    </source>
</reference>
<dbReference type="GO" id="GO:0005975">
    <property type="term" value="P:carbohydrate metabolic process"/>
    <property type="evidence" value="ECO:0007669"/>
    <property type="project" value="InterPro"/>
</dbReference>
<gene>
    <name evidence="5" type="ORF">EKO27_g7078</name>
</gene>
<dbReference type="EMBL" id="RYZI01000223">
    <property type="protein sequence ID" value="RWA08021.1"/>
    <property type="molecule type" value="Genomic_DNA"/>
</dbReference>
<dbReference type="PROSITE" id="PS51762">
    <property type="entry name" value="GH16_2"/>
    <property type="match status" value="1"/>
</dbReference>
<keyword evidence="2" id="KW-1133">Transmembrane helix</keyword>
<dbReference type="CDD" id="cd00413">
    <property type="entry name" value="Glyco_hydrolase_16"/>
    <property type="match status" value="1"/>
</dbReference>
<dbReference type="InterPro" id="IPR013320">
    <property type="entry name" value="ConA-like_dom_sf"/>
</dbReference>
<accession>A0A439D1A7</accession>
<evidence type="ECO:0000259" key="4">
    <source>
        <dbReference type="PROSITE" id="PS51762"/>
    </source>
</evidence>
<dbReference type="STRING" id="363999.A0A439D1A7"/>
<dbReference type="Gene3D" id="2.60.120.200">
    <property type="match status" value="1"/>
</dbReference>
<feature type="region of interest" description="Disordered" evidence="1">
    <location>
        <begin position="333"/>
        <end position="354"/>
    </location>
</feature>
<keyword evidence="2" id="KW-0472">Membrane</keyword>
<dbReference type="PANTHER" id="PTHR38121:SF5">
    <property type="entry name" value="GH16 DOMAIN-CONTAINING PROTEIN"/>
    <property type="match status" value="1"/>
</dbReference>
<comment type="caution">
    <text evidence="5">The sequence shown here is derived from an EMBL/GenBank/DDBJ whole genome shotgun (WGS) entry which is preliminary data.</text>
</comment>
<sequence length="382" mass="41087">MAPSWIFTILLLLLGSVAGDCECGYSTTTGSDDTRHVFTDLHETDFIHVDVTGDGKGGASHGWAPQGYNISSQASRGPFGESFAVRNVMSNTIKSPNTFDGPGTLGLDAGLLLLVRNVKEEDRVSVAEISTTGLDYFYGTFRAGIKTTDAPGTCSAFFWYQNDTQEIDIEFLSAEFDKAKGIFPVNFVLQSEEAAAAGYNAANTTGLRRVNLPFDPSTGFHEYRFDFLHDKVSFYADGELLVEATGSGVPTTPGHLLLSHWSNGNPGWSQGPPTVDAVTTVSYVKTYFNSSLEQRQRDFALRCKDPTASGAVCAIPHHNATFFFSNGDNLTPNQTDYGGPDNGEPVDGGGKGDGDGENGAGVLVAQIWAFWLTMVIILYASF</sequence>
<keyword evidence="6" id="KW-1185">Reference proteome</keyword>
<dbReference type="InterPro" id="IPR000757">
    <property type="entry name" value="Beta-glucanase-like"/>
</dbReference>
<evidence type="ECO:0000256" key="3">
    <source>
        <dbReference type="SAM" id="SignalP"/>
    </source>
</evidence>
<dbReference type="GO" id="GO:0004553">
    <property type="term" value="F:hydrolase activity, hydrolyzing O-glycosyl compounds"/>
    <property type="evidence" value="ECO:0007669"/>
    <property type="project" value="InterPro"/>
</dbReference>
<proteinExistence type="predicted"/>
<evidence type="ECO:0000256" key="1">
    <source>
        <dbReference type="SAM" id="MobiDB-lite"/>
    </source>
</evidence>
<evidence type="ECO:0000313" key="6">
    <source>
        <dbReference type="Proteomes" id="UP000286045"/>
    </source>
</evidence>
<feature type="chain" id="PRO_5019331260" description="GH16 domain-containing protein" evidence="3">
    <location>
        <begin position="20"/>
        <end position="382"/>
    </location>
</feature>
<protein>
    <recommendedName>
        <fullName evidence="4">GH16 domain-containing protein</fullName>
    </recommendedName>
</protein>